<dbReference type="RefSeq" id="WP_377605037.1">
    <property type="nucleotide sequence ID" value="NZ_JBHUME010000011.1"/>
</dbReference>
<accession>A0ABW5PIG8</accession>
<sequence length="56" mass="6257">MSQPVKRLPLGVIVCRSCGTMVDTLDTDRVIVYSGFCDKSECRNPQSPAEPEPDWE</sequence>
<evidence type="ECO:0000313" key="1">
    <source>
        <dbReference type="EMBL" id="MFD2614315.1"/>
    </source>
</evidence>
<protein>
    <submittedName>
        <fullName evidence="1">GapA-binding peptide SR1P</fullName>
    </submittedName>
</protein>
<dbReference type="EMBL" id="JBHUME010000011">
    <property type="protein sequence ID" value="MFD2614315.1"/>
    <property type="molecule type" value="Genomic_DNA"/>
</dbReference>
<comment type="caution">
    <text evidence="1">The sequence shown here is derived from an EMBL/GenBank/DDBJ whole genome shotgun (WGS) entry which is preliminary data.</text>
</comment>
<gene>
    <name evidence="1" type="ORF">ACFSUF_18040</name>
</gene>
<name>A0ABW5PIG8_9BACL</name>
<evidence type="ECO:0000313" key="2">
    <source>
        <dbReference type="Proteomes" id="UP001597541"/>
    </source>
</evidence>
<keyword evidence="2" id="KW-1185">Reference proteome</keyword>
<reference evidence="2" key="1">
    <citation type="journal article" date="2019" name="Int. J. Syst. Evol. Microbiol.">
        <title>The Global Catalogue of Microorganisms (GCM) 10K type strain sequencing project: providing services to taxonomists for standard genome sequencing and annotation.</title>
        <authorList>
            <consortium name="The Broad Institute Genomics Platform"/>
            <consortium name="The Broad Institute Genome Sequencing Center for Infectious Disease"/>
            <person name="Wu L."/>
            <person name="Ma J."/>
        </authorList>
    </citation>
    <scope>NUCLEOTIDE SEQUENCE [LARGE SCALE GENOMIC DNA]</scope>
    <source>
        <strain evidence="2">KCTC 3950</strain>
    </source>
</reference>
<dbReference type="Proteomes" id="UP001597541">
    <property type="component" value="Unassembled WGS sequence"/>
</dbReference>
<organism evidence="1 2">
    <name type="scientific">Paenibacillus gansuensis</name>
    <dbReference type="NCBI Taxonomy" id="306542"/>
    <lineage>
        <taxon>Bacteria</taxon>
        <taxon>Bacillati</taxon>
        <taxon>Bacillota</taxon>
        <taxon>Bacilli</taxon>
        <taxon>Bacillales</taxon>
        <taxon>Paenibacillaceae</taxon>
        <taxon>Paenibacillus</taxon>
    </lineage>
</organism>
<proteinExistence type="predicted"/>